<evidence type="ECO:0000259" key="3">
    <source>
        <dbReference type="Pfam" id="PF00586"/>
    </source>
</evidence>
<keyword evidence="1 2" id="KW-0784">Thiamine biosynthesis</keyword>
<dbReference type="InterPro" id="IPR006283">
    <property type="entry name" value="ThiL-like"/>
</dbReference>
<reference evidence="5 6" key="1">
    <citation type="submission" date="2020-02" db="EMBL/GenBank/DDBJ databases">
        <title>Comparative genomics of sulfur disproportionating microorganisms.</title>
        <authorList>
            <person name="Ward L.M."/>
            <person name="Bertran E."/>
            <person name="Johnston D.T."/>
        </authorList>
    </citation>
    <scope>NUCLEOTIDE SEQUENCE [LARGE SCALE GENOMIC DNA]</scope>
    <source>
        <strain evidence="5 6">DSM 3696</strain>
    </source>
</reference>
<dbReference type="GO" id="GO:0009229">
    <property type="term" value="P:thiamine diphosphate biosynthetic process"/>
    <property type="evidence" value="ECO:0007669"/>
    <property type="project" value="UniProtKB-UniRule"/>
</dbReference>
<feature type="binding site" evidence="2">
    <location>
        <position position="124"/>
    </location>
    <ligand>
        <name>Mg(2+)</name>
        <dbReference type="ChEBI" id="CHEBI:18420"/>
        <label>1</label>
    </ligand>
</feature>
<feature type="binding site" evidence="2">
    <location>
        <position position="76"/>
    </location>
    <ligand>
        <name>Mg(2+)</name>
        <dbReference type="ChEBI" id="CHEBI:18420"/>
        <label>2</label>
    </ligand>
</feature>
<dbReference type="InterPro" id="IPR010918">
    <property type="entry name" value="PurM-like_C_dom"/>
</dbReference>
<protein>
    <recommendedName>
        <fullName evidence="2">Thiamine-monophosphate kinase</fullName>
        <shortName evidence="2">TMP kinase</shortName>
        <shortName evidence="2">Thiamine-phosphate kinase</shortName>
        <ecNumber evidence="2">2.7.4.16</ecNumber>
    </recommendedName>
</protein>
<accession>A0A7K3NUE0</accession>
<dbReference type="PANTHER" id="PTHR30270">
    <property type="entry name" value="THIAMINE-MONOPHOSPHATE KINASE"/>
    <property type="match status" value="1"/>
</dbReference>
<dbReference type="EC" id="2.7.4.16" evidence="2"/>
<feature type="binding site" evidence="2">
    <location>
        <position position="316"/>
    </location>
    <ligand>
        <name>substrate</name>
    </ligand>
</feature>
<keyword evidence="6" id="KW-1185">Reference proteome</keyword>
<dbReference type="GO" id="GO:0005524">
    <property type="term" value="F:ATP binding"/>
    <property type="evidence" value="ECO:0007669"/>
    <property type="project" value="UniProtKB-UniRule"/>
</dbReference>
<feature type="binding site" evidence="2">
    <location>
        <position position="54"/>
    </location>
    <ligand>
        <name>substrate</name>
    </ligand>
</feature>
<dbReference type="HAMAP" id="MF_02128">
    <property type="entry name" value="TMP_kinase"/>
    <property type="match status" value="1"/>
</dbReference>
<comment type="caution">
    <text evidence="5">The sequence shown here is derived from an EMBL/GenBank/DDBJ whole genome shotgun (WGS) entry which is preliminary data.</text>
</comment>
<dbReference type="EMBL" id="JAAGRQ010000155">
    <property type="protein sequence ID" value="NDY58869.1"/>
    <property type="molecule type" value="Genomic_DNA"/>
</dbReference>
<dbReference type="SUPFAM" id="SSF56042">
    <property type="entry name" value="PurM C-terminal domain-like"/>
    <property type="match status" value="1"/>
</dbReference>
<keyword evidence="2" id="KW-0479">Metal-binding</keyword>
<evidence type="ECO:0000256" key="2">
    <source>
        <dbReference type="HAMAP-Rule" id="MF_02128"/>
    </source>
</evidence>
<keyword evidence="2 5" id="KW-0808">Transferase</keyword>
<sequence length="326" mass="33373">MSRIASEAAFLGLIDRHFPRRHGAVPLHRGDDAAVLDLPGRICLTADLFLEDAHFRRAYFTPGDIGYKALAVNLSDLAAMGASPLGFALVLTTPSDADADFWDGVFAGMAELADALDLPLVGGDLNRGPSVALAVTAWGGPGPSGRFLRRGQGRPGDALFLVGEVGLAAVGLAVLEASGRDAVAAWPVATTAHLRPAVRVEAGLALAAVPGLRGAMDVSDGLAADLPRFLAPGVGADIRLDPSWLHPEVVAHAASRGLDPAEAAFSGGEDYALLGAVAPEALPDLLRAVPSARVIGAVTAAPGIILNGRPVTGRGFDHFESSPCSS</sequence>
<dbReference type="Pfam" id="PF00586">
    <property type="entry name" value="AIRS"/>
    <property type="match status" value="1"/>
</dbReference>
<dbReference type="GO" id="GO:0009030">
    <property type="term" value="F:thiamine-phosphate kinase activity"/>
    <property type="evidence" value="ECO:0007669"/>
    <property type="project" value="UniProtKB-UniRule"/>
</dbReference>
<dbReference type="CDD" id="cd02194">
    <property type="entry name" value="ThiL"/>
    <property type="match status" value="1"/>
</dbReference>
<feature type="binding site" evidence="2">
    <location>
        <position position="76"/>
    </location>
    <ligand>
        <name>Mg(2+)</name>
        <dbReference type="ChEBI" id="CHEBI:18420"/>
        <label>3</label>
    </ligand>
</feature>
<name>A0A7K3NUE0_9BACT</name>
<dbReference type="InterPro" id="IPR016188">
    <property type="entry name" value="PurM-like_N"/>
</dbReference>
<dbReference type="PANTHER" id="PTHR30270:SF0">
    <property type="entry name" value="THIAMINE-MONOPHOSPHATE KINASE"/>
    <property type="match status" value="1"/>
</dbReference>
<dbReference type="NCBIfam" id="TIGR01379">
    <property type="entry name" value="thiL"/>
    <property type="match status" value="1"/>
</dbReference>
<feature type="binding site" evidence="2">
    <location>
        <position position="220"/>
    </location>
    <ligand>
        <name>Mg(2+)</name>
        <dbReference type="ChEBI" id="CHEBI:18420"/>
        <label>5</label>
    </ligand>
</feature>
<comment type="similarity">
    <text evidence="2">Belongs to the thiamine-monophosphate kinase family.</text>
</comment>
<comment type="caution">
    <text evidence="2">Lacks conserved residue(s) required for the propagation of feature annotation.</text>
</comment>
<dbReference type="GO" id="GO:0009228">
    <property type="term" value="P:thiamine biosynthetic process"/>
    <property type="evidence" value="ECO:0007669"/>
    <property type="project" value="UniProtKB-KW"/>
</dbReference>
<dbReference type="InterPro" id="IPR036676">
    <property type="entry name" value="PurM-like_C_sf"/>
</dbReference>
<dbReference type="Pfam" id="PF02769">
    <property type="entry name" value="AIRS_C"/>
    <property type="match status" value="1"/>
</dbReference>
<keyword evidence="2" id="KW-0547">Nucleotide-binding</keyword>
<feature type="binding site" evidence="2">
    <location>
        <position position="32"/>
    </location>
    <ligand>
        <name>Mg(2+)</name>
        <dbReference type="ChEBI" id="CHEBI:18420"/>
        <label>3</label>
    </ligand>
</feature>
<dbReference type="UniPathway" id="UPA00060">
    <property type="reaction ID" value="UER00142"/>
</dbReference>
<feature type="binding site" evidence="2">
    <location>
        <begin position="123"/>
        <end position="124"/>
    </location>
    <ligand>
        <name>ATP</name>
        <dbReference type="ChEBI" id="CHEBI:30616"/>
    </ligand>
</feature>
<comment type="miscellaneous">
    <text evidence="2">Reaction mechanism of ThiL seems to utilize a direct, inline transfer of the gamma-phosphate of ATP to TMP rather than a phosphorylated enzyme intermediate.</text>
</comment>
<dbReference type="Gene3D" id="3.30.1330.10">
    <property type="entry name" value="PurM-like, N-terminal domain"/>
    <property type="match status" value="1"/>
</dbReference>
<evidence type="ECO:0000256" key="1">
    <source>
        <dbReference type="ARBA" id="ARBA00022977"/>
    </source>
</evidence>
<dbReference type="Gene3D" id="3.90.650.10">
    <property type="entry name" value="PurM-like C-terminal domain"/>
    <property type="match status" value="1"/>
</dbReference>
<feature type="binding site" evidence="2">
    <location>
        <position position="32"/>
    </location>
    <ligand>
        <name>Mg(2+)</name>
        <dbReference type="ChEBI" id="CHEBI:18420"/>
        <label>4</label>
    </ligand>
</feature>
<feature type="binding site" evidence="2">
    <location>
        <position position="219"/>
    </location>
    <ligand>
        <name>ATP</name>
        <dbReference type="ChEBI" id="CHEBI:30616"/>
    </ligand>
</feature>
<feature type="binding site" evidence="2">
    <location>
        <position position="47"/>
    </location>
    <ligand>
        <name>Mg(2+)</name>
        <dbReference type="ChEBI" id="CHEBI:18420"/>
        <label>2</label>
    </ligand>
</feature>
<proteinExistence type="inferred from homology"/>
<feature type="binding site" evidence="2">
    <location>
        <position position="217"/>
    </location>
    <ligand>
        <name>Mg(2+)</name>
        <dbReference type="ChEBI" id="CHEBI:18420"/>
        <label>3</label>
    </ligand>
</feature>
<feature type="binding site" evidence="2">
    <location>
        <position position="45"/>
    </location>
    <ligand>
        <name>Mg(2+)</name>
        <dbReference type="ChEBI" id="CHEBI:18420"/>
        <label>4</label>
    </ligand>
</feature>
<dbReference type="Proteomes" id="UP000469724">
    <property type="component" value="Unassembled WGS sequence"/>
</dbReference>
<dbReference type="InterPro" id="IPR036921">
    <property type="entry name" value="PurM-like_N_sf"/>
</dbReference>
<feature type="binding site" evidence="2">
    <location>
        <position position="269"/>
    </location>
    <ligand>
        <name>substrate</name>
    </ligand>
</feature>
<feature type="binding site" evidence="2">
    <location>
        <position position="47"/>
    </location>
    <ligand>
        <name>Mg(2+)</name>
        <dbReference type="ChEBI" id="CHEBI:18420"/>
        <label>1</label>
    </ligand>
</feature>
<comment type="function">
    <text evidence="2">Catalyzes the ATP-dependent phosphorylation of thiamine-monophosphate (TMP) to form thiamine-pyrophosphate (TPP), the active form of vitamin B1.</text>
</comment>
<comment type="pathway">
    <text evidence="2">Cofactor biosynthesis; thiamine diphosphate biosynthesis; thiamine diphosphate from thiamine phosphate: step 1/1.</text>
</comment>
<evidence type="ECO:0000313" key="5">
    <source>
        <dbReference type="EMBL" id="NDY58869.1"/>
    </source>
</evidence>
<dbReference type="RefSeq" id="WP_163303932.1">
    <property type="nucleotide sequence ID" value="NZ_JAAGRQ010000155.1"/>
</dbReference>
<feature type="domain" description="PurM-like N-terminal" evidence="3">
    <location>
        <begin position="30"/>
        <end position="139"/>
    </location>
</feature>
<keyword evidence="2" id="KW-0460">Magnesium</keyword>
<feature type="binding site" evidence="2">
    <location>
        <position position="150"/>
    </location>
    <ligand>
        <name>ATP</name>
        <dbReference type="ChEBI" id="CHEBI:30616"/>
    </ligand>
</feature>
<feature type="domain" description="PurM-like C-terminal" evidence="4">
    <location>
        <begin position="154"/>
        <end position="304"/>
    </location>
</feature>
<dbReference type="GO" id="GO:0000287">
    <property type="term" value="F:magnesium ion binding"/>
    <property type="evidence" value="ECO:0007669"/>
    <property type="project" value="UniProtKB-UniRule"/>
</dbReference>
<evidence type="ECO:0000313" key="6">
    <source>
        <dbReference type="Proteomes" id="UP000469724"/>
    </source>
</evidence>
<feature type="binding site" evidence="2">
    <location>
        <position position="76"/>
    </location>
    <ligand>
        <name>Mg(2+)</name>
        <dbReference type="ChEBI" id="CHEBI:18420"/>
        <label>4</label>
    </ligand>
</feature>
<evidence type="ECO:0000259" key="4">
    <source>
        <dbReference type="Pfam" id="PF02769"/>
    </source>
</evidence>
<dbReference type="AlphaFoldDB" id="A0A7K3NUE0"/>
<gene>
    <name evidence="2 5" type="primary">thiL</name>
    <name evidence="5" type="ORF">G3N56_19205</name>
</gene>
<keyword evidence="2" id="KW-0067">ATP-binding</keyword>
<dbReference type="PIRSF" id="PIRSF005303">
    <property type="entry name" value="Thiam_monoph_kin"/>
    <property type="match status" value="1"/>
</dbReference>
<keyword evidence="2 5" id="KW-0418">Kinase</keyword>
<comment type="catalytic activity">
    <reaction evidence="2">
        <text>thiamine phosphate + ATP = thiamine diphosphate + ADP</text>
        <dbReference type="Rhea" id="RHEA:15913"/>
        <dbReference type="ChEBI" id="CHEBI:30616"/>
        <dbReference type="ChEBI" id="CHEBI:37575"/>
        <dbReference type="ChEBI" id="CHEBI:58937"/>
        <dbReference type="ChEBI" id="CHEBI:456216"/>
        <dbReference type="EC" id="2.7.4.16"/>
    </reaction>
</comment>
<organism evidence="5 6">
    <name type="scientific">Desulfolutivibrio sulfodismutans</name>
    <dbReference type="NCBI Taxonomy" id="63561"/>
    <lineage>
        <taxon>Bacteria</taxon>
        <taxon>Pseudomonadati</taxon>
        <taxon>Thermodesulfobacteriota</taxon>
        <taxon>Desulfovibrionia</taxon>
        <taxon>Desulfovibrionales</taxon>
        <taxon>Desulfovibrionaceae</taxon>
        <taxon>Desulfolutivibrio</taxon>
    </lineage>
</organism>
<dbReference type="SUPFAM" id="SSF55326">
    <property type="entry name" value="PurM N-terminal domain-like"/>
    <property type="match status" value="1"/>
</dbReference>